<dbReference type="PANTHER" id="PTHR37822">
    <property type="entry name" value="SPORE PHOTOPRODUCT LYASE-RELATED"/>
    <property type="match status" value="1"/>
</dbReference>
<reference evidence="1 2" key="1">
    <citation type="submission" date="2016-11" db="EMBL/GenBank/DDBJ databases">
        <authorList>
            <person name="Jaros S."/>
            <person name="Januszkiewicz K."/>
            <person name="Wedrychowicz H."/>
        </authorList>
    </citation>
    <scope>NUCLEOTIDE SEQUENCE [LARGE SCALE GENOMIC DNA]</scope>
    <source>
        <strain evidence="1 2">DSM 26897</strain>
    </source>
</reference>
<keyword evidence="2" id="KW-1185">Reference proteome</keyword>
<protein>
    <submittedName>
        <fullName evidence="1">Spore photoproduct lyase</fullName>
    </submittedName>
</protein>
<accession>A0A1M5IC91</accession>
<keyword evidence="1" id="KW-0456">Lyase</keyword>
<dbReference type="PANTHER" id="PTHR37822:SF2">
    <property type="entry name" value="SPORE PHOTOPRODUCT LYASE"/>
    <property type="match status" value="1"/>
</dbReference>
<evidence type="ECO:0000313" key="1">
    <source>
        <dbReference type="EMBL" id="SHG25998.1"/>
    </source>
</evidence>
<gene>
    <name evidence="1" type="ORF">SAMN05444008_12329</name>
</gene>
<evidence type="ECO:0000313" key="2">
    <source>
        <dbReference type="Proteomes" id="UP000184368"/>
    </source>
</evidence>
<dbReference type="AlphaFoldDB" id="A0A1M5IC91"/>
<sequence length="359" mass="40439">METQPLIGLERSEKQQKPWMPRRVLFTPDALEEGYGREILERAERLNIPVEIMTSNRITGLRGADERETYRLAKTTLAIIKAPPSQLKLQPIPPSADWQFHLAQGCPAHCHYCYLAGSLSGPPVIRAYANLPEILENLPNYIQPGKLTTFEASCYTDPLSIEHLTGGLQKTIEFFGTLPDAQLRFVTKFTAVDQLLQVPHNGHTRSRISINAPEVARRLEGGVPKVEARIAALRKLALPRSEGGGAYPIGVVLAPIMPIPDWELHYTALLDQLADALAFAPDITFELITHRFTEGSRDLLQQWYPNTSLDMSEANRTKKFNKFGGTKYVFEKGIMQQLKSFFHEGIKSRLPHAQILYWT</sequence>
<dbReference type="STRING" id="1302690.BUE76_01955"/>
<organism evidence="1 2">
    <name type="scientific">Cnuella takakiae</name>
    <dbReference type="NCBI Taxonomy" id="1302690"/>
    <lineage>
        <taxon>Bacteria</taxon>
        <taxon>Pseudomonadati</taxon>
        <taxon>Bacteroidota</taxon>
        <taxon>Chitinophagia</taxon>
        <taxon>Chitinophagales</taxon>
        <taxon>Chitinophagaceae</taxon>
        <taxon>Cnuella</taxon>
    </lineage>
</organism>
<proteinExistence type="predicted"/>
<dbReference type="GO" id="GO:0042601">
    <property type="term" value="C:endospore-forming forespore"/>
    <property type="evidence" value="ECO:0007669"/>
    <property type="project" value="TreeGrafter"/>
</dbReference>
<dbReference type="Gene3D" id="3.40.50.12110">
    <property type="match status" value="1"/>
</dbReference>
<dbReference type="GO" id="GO:0051539">
    <property type="term" value="F:4 iron, 4 sulfur cluster binding"/>
    <property type="evidence" value="ECO:0007669"/>
    <property type="project" value="TreeGrafter"/>
</dbReference>
<dbReference type="OrthoDB" id="9787095at2"/>
<dbReference type="RefSeq" id="WP_073047997.1">
    <property type="nucleotide sequence ID" value="NZ_FQUO01000023.1"/>
</dbReference>
<dbReference type="CDD" id="cd01335">
    <property type="entry name" value="Radical_SAM"/>
    <property type="match status" value="1"/>
</dbReference>
<dbReference type="GO" id="GO:1904047">
    <property type="term" value="F:S-adenosyl-L-methionine binding"/>
    <property type="evidence" value="ECO:0007669"/>
    <property type="project" value="TreeGrafter"/>
</dbReference>
<dbReference type="Gene3D" id="3.80.30.30">
    <property type="match status" value="1"/>
</dbReference>
<dbReference type="GO" id="GO:0003913">
    <property type="term" value="F:DNA photolyase activity"/>
    <property type="evidence" value="ECO:0007669"/>
    <property type="project" value="TreeGrafter"/>
</dbReference>
<dbReference type="Pfam" id="PF20903">
    <property type="entry name" value="SPL"/>
    <property type="match status" value="1"/>
</dbReference>
<dbReference type="EMBL" id="FQUO01000023">
    <property type="protein sequence ID" value="SHG25998.1"/>
    <property type="molecule type" value="Genomic_DNA"/>
</dbReference>
<dbReference type="Proteomes" id="UP000184368">
    <property type="component" value="Unassembled WGS sequence"/>
</dbReference>
<dbReference type="InterPro" id="IPR049539">
    <property type="entry name" value="SPL"/>
</dbReference>
<name>A0A1M5IC91_9BACT</name>